<dbReference type="EMBL" id="CP054140">
    <property type="protein sequence ID" value="QQG66703.1"/>
    <property type="molecule type" value="Genomic_DNA"/>
</dbReference>
<dbReference type="GO" id="GO:0047429">
    <property type="term" value="F:nucleoside triphosphate diphosphatase activity"/>
    <property type="evidence" value="ECO:0007669"/>
    <property type="project" value="UniProtKB-EC"/>
</dbReference>
<dbReference type="GO" id="GO:0009117">
    <property type="term" value="P:nucleotide metabolic process"/>
    <property type="evidence" value="ECO:0007669"/>
    <property type="project" value="UniProtKB-KW"/>
</dbReference>
<comment type="function">
    <text evidence="4">Nucleoside triphosphate pyrophosphatase that hydrolyzes dTTP and UTP. May have a dual role in cell division arrest and in preventing the incorporation of modified nucleotides into cellular nucleic acids.</text>
</comment>
<dbReference type="NCBIfam" id="TIGR00172">
    <property type="entry name" value="maf"/>
    <property type="match status" value="1"/>
</dbReference>
<evidence type="ECO:0000256" key="1">
    <source>
        <dbReference type="ARBA" id="ARBA00001968"/>
    </source>
</evidence>
<evidence type="ECO:0000256" key="3">
    <source>
        <dbReference type="ARBA" id="ARBA00023080"/>
    </source>
</evidence>
<evidence type="ECO:0000256" key="4">
    <source>
        <dbReference type="HAMAP-Rule" id="MF_00528"/>
    </source>
</evidence>
<dbReference type="GO" id="GO:0005737">
    <property type="term" value="C:cytoplasm"/>
    <property type="evidence" value="ECO:0007669"/>
    <property type="project" value="UniProtKB-SubCell"/>
</dbReference>
<accession>A0A7T5VF14</accession>
<dbReference type="SUPFAM" id="SSF52972">
    <property type="entry name" value="ITPase-like"/>
    <property type="match status" value="1"/>
</dbReference>
<dbReference type="KEGG" id="dog:HP555_12925"/>
<organism evidence="5 6">
    <name type="scientific">Desulfobulbus oligotrophicus</name>
    <dbReference type="NCBI Taxonomy" id="1909699"/>
    <lineage>
        <taxon>Bacteria</taxon>
        <taxon>Pseudomonadati</taxon>
        <taxon>Thermodesulfobacteriota</taxon>
        <taxon>Desulfobulbia</taxon>
        <taxon>Desulfobulbales</taxon>
        <taxon>Desulfobulbaceae</taxon>
        <taxon>Desulfobulbus</taxon>
    </lineage>
</organism>
<dbReference type="Proteomes" id="UP000596092">
    <property type="component" value="Chromosome"/>
</dbReference>
<feature type="site" description="Important for substrate specificity" evidence="4">
    <location>
        <position position="74"/>
    </location>
</feature>
<dbReference type="Pfam" id="PF02545">
    <property type="entry name" value="Maf"/>
    <property type="match status" value="1"/>
</dbReference>
<evidence type="ECO:0000313" key="6">
    <source>
        <dbReference type="Proteomes" id="UP000596092"/>
    </source>
</evidence>
<keyword evidence="4" id="KW-0963">Cytoplasm</keyword>
<comment type="cofactor">
    <cofactor evidence="1 4">
        <name>a divalent metal cation</name>
        <dbReference type="ChEBI" id="CHEBI:60240"/>
    </cofactor>
</comment>
<feature type="site" description="Important for substrate specificity" evidence="4">
    <location>
        <position position="158"/>
    </location>
</feature>
<evidence type="ECO:0000256" key="2">
    <source>
        <dbReference type="ARBA" id="ARBA00022801"/>
    </source>
</evidence>
<comment type="caution">
    <text evidence="4">Lacks conserved residue(s) required for the propagation of feature annotation.</text>
</comment>
<dbReference type="EC" id="3.6.1.9" evidence="4"/>
<proteinExistence type="inferred from homology"/>
<name>A0A7T5VF14_9BACT</name>
<gene>
    <name evidence="5" type="primary">maf</name>
    <name evidence="5" type="ORF">HP555_12925</name>
</gene>
<dbReference type="CDD" id="cd00555">
    <property type="entry name" value="Maf"/>
    <property type="match status" value="1"/>
</dbReference>
<evidence type="ECO:0000313" key="5">
    <source>
        <dbReference type="EMBL" id="QQG66703.1"/>
    </source>
</evidence>
<dbReference type="InterPro" id="IPR003697">
    <property type="entry name" value="Maf-like"/>
</dbReference>
<keyword evidence="6" id="KW-1185">Reference proteome</keyword>
<dbReference type="AlphaFoldDB" id="A0A7T5VF14"/>
<comment type="subcellular location">
    <subcellularLocation>
        <location evidence="4">Cytoplasm</location>
    </subcellularLocation>
</comment>
<dbReference type="PANTHER" id="PTHR43213">
    <property type="entry name" value="BIFUNCTIONAL DTTP/UTP PYROPHOSPHATASE/METHYLTRANSFERASE PROTEIN-RELATED"/>
    <property type="match status" value="1"/>
</dbReference>
<comment type="catalytic activity">
    <reaction evidence="4">
        <text>dTTP + H2O = dTMP + diphosphate + H(+)</text>
        <dbReference type="Rhea" id="RHEA:28534"/>
        <dbReference type="ChEBI" id="CHEBI:15377"/>
        <dbReference type="ChEBI" id="CHEBI:15378"/>
        <dbReference type="ChEBI" id="CHEBI:33019"/>
        <dbReference type="ChEBI" id="CHEBI:37568"/>
        <dbReference type="ChEBI" id="CHEBI:63528"/>
        <dbReference type="EC" id="3.6.1.9"/>
    </reaction>
</comment>
<dbReference type="HAMAP" id="MF_00528">
    <property type="entry name" value="Maf"/>
    <property type="match status" value="1"/>
</dbReference>
<keyword evidence="2 4" id="KW-0378">Hydrolase</keyword>
<keyword evidence="3 4" id="KW-0546">Nucleotide metabolism</keyword>
<dbReference type="PANTHER" id="PTHR43213:SF5">
    <property type="entry name" value="BIFUNCTIONAL DTTP_UTP PYROPHOSPHATASE_METHYLTRANSFERASE PROTEIN-RELATED"/>
    <property type="match status" value="1"/>
</dbReference>
<dbReference type="InterPro" id="IPR029001">
    <property type="entry name" value="ITPase-like_fam"/>
</dbReference>
<comment type="catalytic activity">
    <reaction evidence="4">
        <text>UTP + H2O = UMP + diphosphate + H(+)</text>
        <dbReference type="Rhea" id="RHEA:29395"/>
        <dbReference type="ChEBI" id="CHEBI:15377"/>
        <dbReference type="ChEBI" id="CHEBI:15378"/>
        <dbReference type="ChEBI" id="CHEBI:33019"/>
        <dbReference type="ChEBI" id="CHEBI:46398"/>
        <dbReference type="ChEBI" id="CHEBI:57865"/>
        <dbReference type="EC" id="3.6.1.9"/>
    </reaction>
</comment>
<dbReference type="Gene3D" id="3.90.950.10">
    <property type="match status" value="1"/>
</dbReference>
<feature type="active site" description="Proton acceptor" evidence="4">
    <location>
        <position position="73"/>
    </location>
</feature>
<dbReference type="RefSeq" id="WP_199262986.1">
    <property type="nucleotide sequence ID" value="NZ_CP054140.1"/>
</dbReference>
<feature type="site" description="Important for substrate specificity" evidence="4">
    <location>
        <position position="16"/>
    </location>
</feature>
<sequence>MFIAAHPLILASGSPRRKDLLRQAGLTFQILPATVDELPHPSERPKDFAERMATEKTLQIAAIHPEACVLGADTVVTLDRRILGKPRDKTHALAMLKNLQGQTHTVITGFTLMMKNHAMFEAGTVATAVTFGTFTEPILESYVQTGEPMDKAGAYAIQGAGGFLIHKICGSYSNVVGLPMLPIIQILLKWNCIHPDQSPSHP</sequence>
<dbReference type="PIRSF" id="PIRSF006305">
    <property type="entry name" value="Maf"/>
    <property type="match status" value="1"/>
</dbReference>
<comment type="similarity">
    <text evidence="4">Belongs to the Maf family. YhdE subfamily.</text>
</comment>
<protein>
    <recommendedName>
        <fullName evidence="4">dTTP/UTP pyrophosphatase</fullName>
        <shortName evidence="4">dTTPase/UTPase</shortName>
        <ecNumber evidence="4">3.6.1.9</ecNumber>
    </recommendedName>
    <alternativeName>
        <fullName evidence="4">Nucleoside triphosphate pyrophosphatase</fullName>
    </alternativeName>
    <alternativeName>
        <fullName evidence="4">Nucleotide pyrophosphatase</fullName>
        <shortName evidence="4">Nucleotide PPase</shortName>
    </alternativeName>
</protein>
<reference evidence="5 6" key="1">
    <citation type="submission" date="2020-05" db="EMBL/GenBank/DDBJ databases">
        <title>Complete genome of Desulfobulbus oligotrophicus.</title>
        <authorList>
            <person name="Podar M."/>
        </authorList>
    </citation>
    <scope>NUCLEOTIDE SEQUENCE [LARGE SCALE GENOMIC DNA]</scope>
    <source>
        <strain evidence="5 6">Prop6</strain>
    </source>
</reference>